<sequence>MGDFDLGNGRSLPLFLDPDSFDPAVAGVVMTYDDLNSLSSNMKNTGIDYSDLGDSTVVSACTDFHRAWVAETELTAKAVGIIVELLPRVKRAYQEVDQDSGGSIDSSIAEMPAQVPPIAGPSDLSPRP</sequence>
<feature type="compositionally biased region" description="Low complexity" evidence="1">
    <location>
        <begin position="99"/>
        <end position="108"/>
    </location>
</feature>
<evidence type="ECO:0000313" key="2">
    <source>
        <dbReference type="EMBL" id="NKY51414.1"/>
    </source>
</evidence>
<name>A0A846Y0H7_9NOCA</name>
<comment type="caution">
    <text evidence="2">The sequence shown here is derived from an EMBL/GenBank/DDBJ whole genome shotgun (WGS) entry which is preliminary data.</text>
</comment>
<dbReference type="EMBL" id="JAAXOP010000007">
    <property type="protein sequence ID" value="NKY51414.1"/>
    <property type="molecule type" value="Genomic_DNA"/>
</dbReference>
<proteinExistence type="predicted"/>
<evidence type="ECO:0000313" key="3">
    <source>
        <dbReference type="Proteomes" id="UP000565711"/>
    </source>
</evidence>
<dbReference type="RefSeq" id="WP_157103119.1">
    <property type="nucleotide sequence ID" value="NZ_JAAXOP010000007.1"/>
</dbReference>
<feature type="region of interest" description="Disordered" evidence="1">
    <location>
        <begin position="96"/>
        <end position="128"/>
    </location>
</feature>
<reference evidence="2 3" key="1">
    <citation type="submission" date="2020-04" db="EMBL/GenBank/DDBJ databases">
        <title>MicrobeNet Type strains.</title>
        <authorList>
            <person name="Nicholson A.C."/>
        </authorList>
    </citation>
    <scope>NUCLEOTIDE SEQUENCE [LARGE SCALE GENOMIC DNA]</scope>
    <source>
        <strain evidence="2 3">JCM 12354</strain>
    </source>
</reference>
<keyword evidence="3" id="KW-1185">Reference proteome</keyword>
<dbReference type="AlphaFoldDB" id="A0A846Y0H7"/>
<organism evidence="2 3">
    <name type="scientific">Nocardia vermiculata</name>
    <dbReference type="NCBI Taxonomy" id="257274"/>
    <lineage>
        <taxon>Bacteria</taxon>
        <taxon>Bacillati</taxon>
        <taxon>Actinomycetota</taxon>
        <taxon>Actinomycetes</taxon>
        <taxon>Mycobacteriales</taxon>
        <taxon>Nocardiaceae</taxon>
        <taxon>Nocardia</taxon>
    </lineage>
</organism>
<evidence type="ECO:0000256" key="1">
    <source>
        <dbReference type="SAM" id="MobiDB-lite"/>
    </source>
</evidence>
<protein>
    <submittedName>
        <fullName evidence="2">Uncharacterized protein</fullName>
    </submittedName>
</protein>
<gene>
    <name evidence="2" type="ORF">HGA08_14410</name>
</gene>
<dbReference type="Proteomes" id="UP000565711">
    <property type="component" value="Unassembled WGS sequence"/>
</dbReference>
<accession>A0A846Y0H7</accession>